<sequence>MVPDVLALTRLMALRRPDLVLMPLCGEERDMADALEALNAIRGQHLGIHTFLLAPPDVRAEMVVAAMKHGATSVFSPPYAPVELAVAAQEIFRGDIHVEQGKDGPSTVTVKGFGTLTYRERQILQYVVDGRTNKEIAVDLGLSYRTVEVHRRHIMEKIGARNTAELVRLAIES</sequence>
<dbReference type="GO" id="GO:0006355">
    <property type="term" value="P:regulation of DNA-templated transcription"/>
    <property type="evidence" value="ECO:0007669"/>
    <property type="project" value="InterPro"/>
</dbReference>
<dbReference type="PROSITE" id="PS50110">
    <property type="entry name" value="RESPONSE_REGULATORY"/>
    <property type="match status" value="1"/>
</dbReference>
<evidence type="ECO:0000256" key="1">
    <source>
        <dbReference type="ARBA" id="ARBA00023015"/>
    </source>
</evidence>
<dbReference type="GO" id="GO:0000160">
    <property type="term" value="P:phosphorelay signal transduction system"/>
    <property type="evidence" value="ECO:0007669"/>
    <property type="project" value="InterPro"/>
</dbReference>
<reference evidence="7 8" key="1">
    <citation type="journal article" date="2015" name="Genome Announc.">
        <title>Genome Assemblies of Three Soil-Associated Devosia species: D. insulae, D. limi, and D. soli.</title>
        <authorList>
            <person name="Hassan Y.I."/>
            <person name="Lepp D."/>
            <person name="Zhou T."/>
        </authorList>
    </citation>
    <scope>NUCLEOTIDE SEQUENCE [LARGE SCALE GENOMIC DNA]</scope>
    <source>
        <strain evidence="7 8">DS-56</strain>
    </source>
</reference>
<evidence type="ECO:0000256" key="2">
    <source>
        <dbReference type="ARBA" id="ARBA00023125"/>
    </source>
</evidence>
<dbReference type="AlphaFoldDB" id="A0A1E5XKI6"/>
<keyword evidence="1" id="KW-0805">Transcription regulation</keyword>
<proteinExistence type="predicted"/>
<protein>
    <recommendedName>
        <fullName evidence="9">HTH luxR-type domain-containing protein</fullName>
    </recommendedName>
</protein>
<keyword evidence="8" id="KW-1185">Reference proteome</keyword>
<organism evidence="7 8">
    <name type="scientific">Devosia insulae DS-56</name>
    <dbReference type="NCBI Taxonomy" id="1116389"/>
    <lineage>
        <taxon>Bacteria</taxon>
        <taxon>Pseudomonadati</taxon>
        <taxon>Pseudomonadota</taxon>
        <taxon>Alphaproteobacteria</taxon>
        <taxon>Hyphomicrobiales</taxon>
        <taxon>Devosiaceae</taxon>
        <taxon>Devosia</taxon>
    </lineage>
</organism>
<dbReference type="Proteomes" id="UP000095463">
    <property type="component" value="Unassembled WGS sequence"/>
</dbReference>
<dbReference type="RefSeq" id="WP_069911602.1">
    <property type="nucleotide sequence ID" value="NZ_LAJE02000326.1"/>
</dbReference>
<evidence type="ECO:0000256" key="3">
    <source>
        <dbReference type="ARBA" id="ARBA00023163"/>
    </source>
</evidence>
<feature type="domain" description="HTH luxR-type" evidence="5">
    <location>
        <begin position="109"/>
        <end position="173"/>
    </location>
</feature>
<keyword evidence="3" id="KW-0804">Transcription</keyword>
<evidence type="ECO:0000313" key="8">
    <source>
        <dbReference type="Proteomes" id="UP000095463"/>
    </source>
</evidence>
<dbReference type="InterPro" id="IPR016032">
    <property type="entry name" value="Sig_transdc_resp-reg_C-effctor"/>
</dbReference>
<keyword evidence="2" id="KW-0238">DNA-binding</keyword>
<feature type="domain" description="Response regulatory" evidence="6">
    <location>
        <begin position="1"/>
        <end position="92"/>
    </location>
</feature>
<accession>A0A1E5XKI6</accession>
<name>A0A1E5XKI6_9HYPH</name>
<gene>
    <name evidence="7" type="ORF">VW23_027050</name>
</gene>
<dbReference type="EMBL" id="LAJE02000326">
    <property type="protein sequence ID" value="OEO29111.1"/>
    <property type="molecule type" value="Genomic_DNA"/>
</dbReference>
<dbReference type="CDD" id="cd06170">
    <property type="entry name" value="LuxR_C_like"/>
    <property type="match status" value="1"/>
</dbReference>
<comment type="caution">
    <text evidence="4">Lacks conserved residue(s) required for the propagation of feature annotation.</text>
</comment>
<dbReference type="PRINTS" id="PR00038">
    <property type="entry name" value="HTHLUXR"/>
</dbReference>
<dbReference type="GO" id="GO:0003677">
    <property type="term" value="F:DNA binding"/>
    <property type="evidence" value="ECO:0007669"/>
    <property type="project" value="UniProtKB-KW"/>
</dbReference>
<evidence type="ECO:0008006" key="9">
    <source>
        <dbReference type="Google" id="ProtNLM"/>
    </source>
</evidence>
<dbReference type="PROSITE" id="PS50043">
    <property type="entry name" value="HTH_LUXR_2"/>
    <property type="match status" value="1"/>
</dbReference>
<dbReference type="PANTHER" id="PTHR44688">
    <property type="entry name" value="DNA-BINDING TRANSCRIPTIONAL ACTIVATOR DEVR_DOSR"/>
    <property type="match status" value="1"/>
</dbReference>
<dbReference type="InterPro" id="IPR001789">
    <property type="entry name" value="Sig_transdc_resp-reg_receiver"/>
</dbReference>
<dbReference type="Pfam" id="PF00196">
    <property type="entry name" value="GerE"/>
    <property type="match status" value="1"/>
</dbReference>
<dbReference type="SMART" id="SM00421">
    <property type="entry name" value="HTH_LUXR"/>
    <property type="match status" value="1"/>
</dbReference>
<dbReference type="PROSITE" id="PS00622">
    <property type="entry name" value="HTH_LUXR_1"/>
    <property type="match status" value="1"/>
</dbReference>
<dbReference type="InterPro" id="IPR000792">
    <property type="entry name" value="Tscrpt_reg_LuxR_C"/>
</dbReference>
<dbReference type="SUPFAM" id="SSF46894">
    <property type="entry name" value="C-terminal effector domain of the bipartite response regulators"/>
    <property type="match status" value="1"/>
</dbReference>
<dbReference type="PANTHER" id="PTHR44688:SF16">
    <property type="entry name" value="DNA-BINDING TRANSCRIPTIONAL ACTIVATOR DEVR_DOSR"/>
    <property type="match status" value="1"/>
</dbReference>
<evidence type="ECO:0000259" key="6">
    <source>
        <dbReference type="PROSITE" id="PS50110"/>
    </source>
</evidence>
<evidence type="ECO:0000313" key="7">
    <source>
        <dbReference type="EMBL" id="OEO29111.1"/>
    </source>
</evidence>
<comment type="caution">
    <text evidence="7">The sequence shown here is derived from an EMBL/GenBank/DDBJ whole genome shotgun (WGS) entry which is preliminary data.</text>
</comment>
<dbReference type="Gene3D" id="3.40.50.2300">
    <property type="match status" value="1"/>
</dbReference>
<evidence type="ECO:0000256" key="4">
    <source>
        <dbReference type="PROSITE-ProRule" id="PRU00169"/>
    </source>
</evidence>
<dbReference type="OrthoDB" id="9782655at2"/>
<evidence type="ECO:0000259" key="5">
    <source>
        <dbReference type="PROSITE" id="PS50043"/>
    </source>
</evidence>